<feature type="region of interest" description="Disordered" evidence="1">
    <location>
        <begin position="1"/>
        <end position="66"/>
    </location>
</feature>
<feature type="compositionally biased region" description="Low complexity" evidence="1">
    <location>
        <begin position="1"/>
        <end position="13"/>
    </location>
</feature>
<accession>A0ABQ0M7F6</accession>
<protein>
    <submittedName>
        <fullName evidence="3">Uncharacterized protein</fullName>
    </submittedName>
</protein>
<gene>
    <name evidence="3" type="ORF">MCHLO_15628</name>
</gene>
<name>A0ABQ0M7F6_MYCCL</name>
<organism evidence="3 4">
    <name type="scientific">Mycena chlorophos</name>
    <name type="common">Agaric fungus</name>
    <name type="synonym">Agaricus chlorophos</name>
    <dbReference type="NCBI Taxonomy" id="658473"/>
    <lineage>
        <taxon>Eukaryota</taxon>
        <taxon>Fungi</taxon>
        <taxon>Dikarya</taxon>
        <taxon>Basidiomycota</taxon>
        <taxon>Agaricomycotina</taxon>
        <taxon>Agaricomycetes</taxon>
        <taxon>Agaricomycetidae</taxon>
        <taxon>Agaricales</taxon>
        <taxon>Marasmiineae</taxon>
        <taxon>Mycenaceae</taxon>
        <taxon>Mycena</taxon>
    </lineage>
</organism>
<proteinExistence type="predicted"/>
<reference evidence="3" key="1">
    <citation type="submission" date="2014-09" db="EMBL/GenBank/DDBJ databases">
        <title>Genome sequence of the luminous mushroom Mycena chlorophos for searching fungal bioluminescence genes.</title>
        <authorList>
            <person name="Tanaka Y."/>
            <person name="Kasuga D."/>
            <person name="Oba Y."/>
            <person name="Hase S."/>
            <person name="Sato K."/>
            <person name="Oba Y."/>
            <person name="Sakakibara Y."/>
        </authorList>
    </citation>
    <scope>NUCLEOTIDE SEQUENCE</scope>
</reference>
<keyword evidence="2" id="KW-0472">Membrane</keyword>
<evidence type="ECO:0000256" key="1">
    <source>
        <dbReference type="SAM" id="MobiDB-lite"/>
    </source>
</evidence>
<feature type="compositionally biased region" description="Basic and acidic residues" evidence="1">
    <location>
        <begin position="53"/>
        <end position="65"/>
    </location>
</feature>
<sequence length="195" mass="21432">MAAAASTSSSSTSLYNPLPTPVSPTSLSMETPSLGSNSILPRPKRGAPPVAPAKKDEGKKKKDADAPLNPALCPAVFERLSLFAPLPFEASIPYHPLFERMHPTTHLVLLHFFLTYTFSRLDPIAVFLPVCLPIYLRLHWSFCRRGLVVCWMDGWIWVAGLDVYVLLVLGSPWNTSLVCSRTARHAASLVHGAKR</sequence>
<feature type="transmembrane region" description="Helical" evidence="2">
    <location>
        <begin position="107"/>
        <end position="135"/>
    </location>
</feature>
<feature type="compositionally biased region" description="Polar residues" evidence="1">
    <location>
        <begin position="29"/>
        <end position="39"/>
    </location>
</feature>
<dbReference type="Proteomes" id="UP000815677">
    <property type="component" value="Unassembled WGS sequence"/>
</dbReference>
<evidence type="ECO:0000256" key="2">
    <source>
        <dbReference type="SAM" id="Phobius"/>
    </source>
</evidence>
<keyword evidence="4" id="KW-1185">Reference proteome</keyword>
<evidence type="ECO:0000313" key="3">
    <source>
        <dbReference type="EMBL" id="GAT59316.1"/>
    </source>
</evidence>
<evidence type="ECO:0000313" key="4">
    <source>
        <dbReference type="Proteomes" id="UP000815677"/>
    </source>
</evidence>
<keyword evidence="2" id="KW-0812">Transmembrane</keyword>
<dbReference type="EMBL" id="DF849855">
    <property type="protein sequence ID" value="GAT59316.1"/>
    <property type="molecule type" value="Genomic_DNA"/>
</dbReference>
<feature type="transmembrane region" description="Helical" evidence="2">
    <location>
        <begin position="155"/>
        <end position="174"/>
    </location>
</feature>
<keyword evidence="2" id="KW-1133">Transmembrane helix</keyword>